<dbReference type="AlphaFoldDB" id="A0A1R3I8G6"/>
<keyword evidence="2" id="KW-1185">Reference proteome</keyword>
<accession>A0A1R3I8G6</accession>
<evidence type="ECO:0000313" key="1">
    <source>
        <dbReference type="EMBL" id="OMO78883.1"/>
    </source>
</evidence>
<gene>
    <name evidence="1" type="ORF">CCACVL1_14039</name>
</gene>
<dbReference type="Proteomes" id="UP000188268">
    <property type="component" value="Unassembled WGS sequence"/>
</dbReference>
<proteinExistence type="predicted"/>
<protein>
    <submittedName>
        <fullName evidence="1">Uncharacterized protein</fullName>
    </submittedName>
</protein>
<evidence type="ECO:0000313" key="2">
    <source>
        <dbReference type="Proteomes" id="UP000188268"/>
    </source>
</evidence>
<dbReference type="Gramene" id="OMO78883">
    <property type="protein sequence ID" value="OMO78883"/>
    <property type="gene ID" value="CCACVL1_14039"/>
</dbReference>
<dbReference type="EMBL" id="AWWV01010511">
    <property type="protein sequence ID" value="OMO78883.1"/>
    <property type="molecule type" value="Genomic_DNA"/>
</dbReference>
<sequence>MELVCVLGAEVGRRRKINVAAVPRRQTSSQVGN</sequence>
<reference evidence="1 2" key="1">
    <citation type="submission" date="2013-09" db="EMBL/GenBank/DDBJ databases">
        <title>Corchorus capsularis genome sequencing.</title>
        <authorList>
            <person name="Alam M."/>
            <person name="Haque M.S."/>
            <person name="Islam M.S."/>
            <person name="Emdad E.M."/>
            <person name="Islam M.M."/>
            <person name="Ahmed B."/>
            <person name="Halim A."/>
            <person name="Hossen Q.M.M."/>
            <person name="Hossain M.Z."/>
            <person name="Ahmed R."/>
            <person name="Khan M.M."/>
            <person name="Islam R."/>
            <person name="Rashid M.M."/>
            <person name="Khan S.A."/>
            <person name="Rahman M.S."/>
            <person name="Alam M."/>
        </authorList>
    </citation>
    <scope>NUCLEOTIDE SEQUENCE [LARGE SCALE GENOMIC DNA]</scope>
    <source>
        <strain evidence="2">cv. CVL-1</strain>
        <tissue evidence="1">Whole seedling</tissue>
    </source>
</reference>
<organism evidence="1 2">
    <name type="scientific">Corchorus capsularis</name>
    <name type="common">Jute</name>
    <dbReference type="NCBI Taxonomy" id="210143"/>
    <lineage>
        <taxon>Eukaryota</taxon>
        <taxon>Viridiplantae</taxon>
        <taxon>Streptophyta</taxon>
        <taxon>Embryophyta</taxon>
        <taxon>Tracheophyta</taxon>
        <taxon>Spermatophyta</taxon>
        <taxon>Magnoliopsida</taxon>
        <taxon>eudicotyledons</taxon>
        <taxon>Gunneridae</taxon>
        <taxon>Pentapetalae</taxon>
        <taxon>rosids</taxon>
        <taxon>malvids</taxon>
        <taxon>Malvales</taxon>
        <taxon>Malvaceae</taxon>
        <taxon>Grewioideae</taxon>
        <taxon>Apeibeae</taxon>
        <taxon>Corchorus</taxon>
    </lineage>
</organism>
<comment type="caution">
    <text evidence="1">The sequence shown here is derived from an EMBL/GenBank/DDBJ whole genome shotgun (WGS) entry which is preliminary data.</text>
</comment>
<name>A0A1R3I8G6_COCAP</name>